<dbReference type="STRING" id="288705.RSal33209_3468"/>
<evidence type="ECO:0008006" key="4">
    <source>
        <dbReference type="Google" id="ProtNLM"/>
    </source>
</evidence>
<keyword evidence="1" id="KW-0472">Membrane</keyword>
<feature type="transmembrane region" description="Helical" evidence="1">
    <location>
        <begin position="6"/>
        <end position="22"/>
    </location>
</feature>
<dbReference type="AlphaFoldDB" id="A9WVF6"/>
<keyword evidence="1" id="KW-1133">Transmembrane helix</keyword>
<proteinExistence type="predicted"/>
<protein>
    <recommendedName>
        <fullName evidence="4">Integral membrane protein</fullName>
    </recommendedName>
</protein>
<feature type="transmembrane region" description="Helical" evidence="1">
    <location>
        <begin position="34"/>
        <end position="53"/>
    </location>
</feature>
<sequence length="154" mass="16608">MIESAPGLNIGIGVLVLLYILYRQLTVQPLRERSILPLVLVVVGLVETIGYVANNPTNGGEVLLLILSFCIGMVLAVARAFTVKISRQANGSATRQGNVLTAVLWIVGIGQHMFLDTFITSGLGGVSLLLYFGIALLVQRLMLMQRARTLGLFV</sequence>
<evidence type="ECO:0000313" key="2">
    <source>
        <dbReference type="EMBL" id="ABY25177.1"/>
    </source>
</evidence>
<accession>A9WVF6</accession>
<gene>
    <name evidence="2" type="ordered locus">RSal33209_3468</name>
</gene>
<dbReference type="KEGG" id="rsa:RSal33209_3468"/>
<dbReference type="RefSeq" id="WP_012246806.1">
    <property type="nucleotide sequence ID" value="NC_010168.1"/>
</dbReference>
<dbReference type="eggNOG" id="ENOG5033I16">
    <property type="taxonomic scope" value="Bacteria"/>
</dbReference>
<keyword evidence="1" id="KW-0812">Transmembrane</keyword>
<name>A9WVF6_RENSM</name>
<feature type="transmembrane region" description="Helical" evidence="1">
    <location>
        <begin position="99"/>
        <end position="115"/>
    </location>
</feature>
<feature type="transmembrane region" description="Helical" evidence="1">
    <location>
        <begin position="121"/>
        <end position="138"/>
    </location>
</feature>
<feature type="transmembrane region" description="Helical" evidence="1">
    <location>
        <begin position="59"/>
        <end position="78"/>
    </location>
</feature>
<organism evidence="2 3">
    <name type="scientific">Renibacterium salmoninarum (strain ATCC 33209 / DSM 20767 / JCM 11484 / NBRC 15589 / NCIMB 2235)</name>
    <dbReference type="NCBI Taxonomy" id="288705"/>
    <lineage>
        <taxon>Bacteria</taxon>
        <taxon>Bacillati</taxon>
        <taxon>Actinomycetota</taxon>
        <taxon>Actinomycetes</taxon>
        <taxon>Micrococcales</taxon>
        <taxon>Micrococcaceae</taxon>
        <taxon>Renibacterium</taxon>
    </lineage>
</organism>
<evidence type="ECO:0000256" key="1">
    <source>
        <dbReference type="SAM" id="Phobius"/>
    </source>
</evidence>
<keyword evidence="3" id="KW-1185">Reference proteome</keyword>
<dbReference type="HOGENOM" id="CLU_1702820_0_0_11"/>
<dbReference type="Proteomes" id="UP000002007">
    <property type="component" value="Chromosome"/>
</dbReference>
<evidence type="ECO:0000313" key="3">
    <source>
        <dbReference type="Proteomes" id="UP000002007"/>
    </source>
</evidence>
<dbReference type="EMBL" id="CP000910">
    <property type="protein sequence ID" value="ABY25177.1"/>
    <property type="molecule type" value="Genomic_DNA"/>
</dbReference>
<reference evidence="3" key="1">
    <citation type="journal article" date="2008" name="J. Bacteriol.">
        <title>Genome sequence of the fish pathogen Renibacterium salmoninarum suggests reductive evolution away from an environmental Arthrobacter ancestor.</title>
        <authorList>
            <person name="Wiens G.D."/>
            <person name="Rockey D.D."/>
            <person name="Wu Z."/>
            <person name="Chang J."/>
            <person name="Levy R."/>
            <person name="Crane S."/>
            <person name="Chen D.S."/>
            <person name="Capri G.R."/>
            <person name="Burnett J.R."/>
            <person name="Sudheesh P.S."/>
            <person name="Schipma M.J."/>
            <person name="Burd H."/>
            <person name="Bhattacharyya A."/>
            <person name="Rhodes L.D."/>
            <person name="Kaul R."/>
            <person name="Strom M.S."/>
        </authorList>
    </citation>
    <scope>NUCLEOTIDE SEQUENCE [LARGE SCALE GENOMIC DNA]</scope>
    <source>
        <strain evidence="3">ATCC 33209 / DSM 20767 / JCM 11484 / NBRC 15589 / NCIMB 2235</strain>
    </source>
</reference>